<dbReference type="GO" id="GO:0005840">
    <property type="term" value="C:ribosome"/>
    <property type="evidence" value="ECO:0007669"/>
    <property type="project" value="UniProtKB-KW"/>
</dbReference>
<dbReference type="Pfam" id="PF00829">
    <property type="entry name" value="Ribosomal_L21p"/>
    <property type="match status" value="1"/>
</dbReference>
<dbReference type="PROSITE" id="PS01169">
    <property type="entry name" value="RIBOSOMAL_L21"/>
    <property type="match status" value="1"/>
</dbReference>
<dbReference type="Proteomes" id="UP001250932">
    <property type="component" value="Unassembled WGS sequence"/>
</dbReference>
<dbReference type="InterPro" id="IPR036164">
    <property type="entry name" value="bL21-like_sf"/>
</dbReference>
<sequence length="104" mass="11612">MYAILETGGKQYRVEPGSTLQVENLDAEEGQTVELKPVRFISGDNGGTLGQPEVDQAHVKATVVRNGRTRSITVFKKKRRKGFKRTKGHRQGFTQIRIDEIVAS</sequence>
<evidence type="ECO:0000256" key="1">
    <source>
        <dbReference type="ARBA" id="ARBA00008563"/>
    </source>
</evidence>
<dbReference type="RefSeq" id="WP_313834058.1">
    <property type="nucleotide sequence ID" value="NZ_JAQOUE010000001.1"/>
</dbReference>
<comment type="subunit">
    <text evidence="6">Part of the 50S ribosomal subunit. Contacts protein L20.</text>
</comment>
<dbReference type="NCBIfam" id="TIGR00061">
    <property type="entry name" value="L21"/>
    <property type="match status" value="1"/>
</dbReference>
<dbReference type="InterPro" id="IPR028909">
    <property type="entry name" value="bL21-like"/>
</dbReference>
<evidence type="ECO:0000256" key="4">
    <source>
        <dbReference type="ARBA" id="ARBA00022980"/>
    </source>
</evidence>
<evidence type="ECO:0000256" key="7">
    <source>
        <dbReference type="RuleBase" id="RU000562"/>
    </source>
</evidence>
<dbReference type="InterPro" id="IPR018258">
    <property type="entry name" value="Ribosomal_bL21_CS"/>
</dbReference>
<comment type="function">
    <text evidence="6 7">This protein binds to 23S rRNA in the presence of protein L20.</text>
</comment>
<name>A0ABU3KAP1_9BACT</name>
<evidence type="ECO:0000256" key="6">
    <source>
        <dbReference type="HAMAP-Rule" id="MF_01363"/>
    </source>
</evidence>
<protein>
    <recommendedName>
        <fullName evidence="6">Large ribosomal subunit protein bL21</fullName>
    </recommendedName>
</protein>
<dbReference type="SUPFAM" id="SSF141091">
    <property type="entry name" value="L21p-like"/>
    <property type="match status" value="1"/>
</dbReference>
<keyword evidence="3 6" id="KW-0694">RNA-binding</keyword>
<evidence type="ECO:0000313" key="8">
    <source>
        <dbReference type="EMBL" id="MDT7043491.1"/>
    </source>
</evidence>
<keyword evidence="2 6" id="KW-0699">rRNA-binding</keyword>
<accession>A0ABU3KAP1</accession>
<reference evidence="8 9" key="1">
    <citation type="journal article" date="2023" name="ISME J.">
        <title>Cultivation and genomic characterization of novel and ubiquitous marine nitrite-oxidizing bacteria from the Nitrospirales.</title>
        <authorList>
            <person name="Mueller A.J."/>
            <person name="Daebeler A."/>
            <person name="Herbold C.W."/>
            <person name="Kirkegaard R.H."/>
            <person name="Daims H."/>
        </authorList>
    </citation>
    <scope>NUCLEOTIDE SEQUENCE [LARGE SCALE GENOMIC DNA]</scope>
    <source>
        <strain evidence="8 9">EB</strain>
    </source>
</reference>
<keyword evidence="9" id="KW-1185">Reference proteome</keyword>
<comment type="caution">
    <text evidence="8">The sequence shown here is derived from an EMBL/GenBank/DDBJ whole genome shotgun (WGS) entry which is preliminary data.</text>
</comment>
<gene>
    <name evidence="6 8" type="primary">rplU</name>
    <name evidence="8" type="ORF">PPG34_14125</name>
</gene>
<dbReference type="InterPro" id="IPR001787">
    <property type="entry name" value="Ribosomal_bL21"/>
</dbReference>
<organism evidence="8 9">
    <name type="scientific">Candidatus Nitronereus thalassa</name>
    <dbReference type="NCBI Taxonomy" id="3020898"/>
    <lineage>
        <taxon>Bacteria</taxon>
        <taxon>Pseudomonadati</taxon>
        <taxon>Nitrospirota</taxon>
        <taxon>Nitrospiria</taxon>
        <taxon>Nitrospirales</taxon>
        <taxon>Nitrospiraceae</taxon>
        <taxon>Candidatus Nitronereus</taxon>
    </lineage>
</organism>
<proteinExistence type="inferred from homology"/>
<evidence type="ECO:0000313" key="9">
    <source>
        <dbReference type="Proteomes" id="UP001250932"/>
    </source>
</evidence>
<dbReference type="EMBL" id="JAQOUE010000001">
    <property type="protein sequence ID" value="MDT7043491.1"/>
    <property type="molecule type" value="Genomic_DNA"/>
</dbReference>
<dbReference type="PANTHER" id="PTHR21349:SF0">
    <property type="entry name" value="LARGE RIBOSOMAL SUBUNIT PROTEIN BL21M"/>
    <property type="match status" value="1"/>
</dbReference>
<keyword evidence="5 6" id="KW-0687">Ribonucleoprotein</keyword>
<evidence type="ECO:0000256" key="3">
    <source>
        <dbReference type="ARBA" id="ARBA00022884"/>
    </source>
</evidence>
<dbReference type="HAMAP" id="MF_01363">
    <property type="entry name" value="Ribosomal_bL21"/>
    <property type="match status" value="1"/>
</dbReference>
<keyword evidence="4 6" id="KW-0689">Ribosomal protein</keyword>
<comment type="similarity">
    <text evidence="1 6 7">Belongs to the bacterial ribosomal protein bL21 family.</text>
</comment>
<dbReference type="PANTHER" id="PTHR21349">
    <property type="entry name" value="50S RIBOSOMAL PROTEIN L21"/>
    <property type="match status" value="1"/>
</dbReference>
<evidence type="ECO:0000256" key="2">
    <source>
        <dbReference type="ARBA" id="ARBA00022730"/>
    </source>
</evidence>
<evidence type="ECO:0000256" key="5">
    <source>
        <dbReference type="ARBA" id="ARBA00023274"/>
    </source>
</evidence>